<evidence type="ECO:0000313" key="3">
    <source>
        <dbReference type="Proteomes" id="UP000017052"/>
    </source>
</evidence>
<dbReference type="Pfam" id="PF09852">
    <property type="entry name" value="DUF2079"/>
    <property type="match status" value="1"/>
</dbReference>
<dbReference type="EMBL" id="ACVN02000184">
    <property type="protein sequence ID" value="ERK55520.1"/>
    <property type="molecule type" value="Genomic_DNA"/>
</dbReference>
<feature type="transmembrane region" description="Helical" evidence="1">
    <location>
        <begin position="26"/>
        <end position="45"/>
    </location>
</feature>
<reference evidence="2" key="1">
    <citation type="submission" date="2013-08" db="EMBL/GenBank/DDBJ databases">
        <authorList>
            <person name="Durkin A.S."/>
            <person name="Haft D.R."/>
            <person name="McCorrison J."/>
            <person name="Torralba M."/>
            <person name="Gillis M."/>
            <person name="Haft D.H."/>
            <person name="Methe B."/>
            <person name="Sutton G."/>
            <person name="Nelson K.E."/>
        </authorList>
    </citation>
    <scope>NUCLEOTIDE SEQUENCE [LARGE SCALE GENOMIC DNA]</scope>
    <source>
        <strain evidence="2">F0233</strain>
    </source>
</reference>
<sequence length="350" mass="37184">MSMPADTECSARAGRARTWPDEHCTALLALLCAAALAAYVTVSLLKYARLGDGMDLTIFDQAIRSLAHGGPGSTTMKSPGMSVFGDHWHPIIAALVPFYWVWDDPRVLLVVQALCVVWAGWVLGRLARRRVGAGPALAVTAAWLCGIGVQSAVTFDFHEVALGAPLLAHALGAFCRGRWGRFWALAASLLLVKEDMCFLVGGLAIALLVRRRVRAGLALGVLAVTWTAVAVLVVVPRFNPHHVYAYLGSLGTVTVQGVQPAAHPAWYGPLATLGTAAVLLAATGFVAARSALVWGFIGPLAVRAASKNPQHWTAGFHYNLLPMLVLCFAFVDAWPALVERAAALRARGAV</sequence>
<feature type="transmembrane region" description="Helical" evidence="1">
    <location>
        <begin position="182"/>
        <end position="209"/>
    </location>
</feature>
<feature type="non-terminal residue" evidence="2">
    <location>
        <position position="350"/>
    </location>
</feature>
<keyword evidence="1" id="KW-1133">Transmembrane helix</keyword>
<dbReference type="OrthoDB" id="5240834at2"/>
<accession>U2PYD6</accession>
<dbReference type="AlphaFoldDB" id="U2PYD6"/>
<dbReference type="Proteomes" id="UP000017052">
    <property type="component" value="Unassembled WGS sequence"/>
</dbReference>
<comment type="caution">
    <text evidence="2">The sequence shown here is derived from an EMBL/GenBank/DDBJ whole genome shotgun (WGS) entry which is preliminary data.</text>
</comment>
<feature type="transmembrane region" description="Helical" evidence="1">
    <location>
        <begin position="270"/>
        <end position="297"/>
    </location>
</feature>
<keyword evidence="1" id="KW-0812">Transmembrane</keyword>
<feature type="transmembrane region" description="Helical" evidence="1">
    <location>
        <begin position="317"/>
        <end position="337"/>
    </location>
</feature>
<feature type="transmembrane region" description="Helical" evidence="1">
    <location>
        <begin position="216"/>
        <end position="235"/>
    </location>
</feature>
<proteinExistence type="predicted"/>
<dbReference type="InterPro" id="IPR018650">
    <property type="entry name" value="STSV1_Orf64"/>
</dbReference>
<evidence type="ECO:0000313" key="2">
    <source>
        <dbReference type="EMBL" id="ERK55520.1"/>
    </source>
</evidence>
<protein>
    <submittedName>
        <fullName evidence="2">Membrane protein, PF09852 family</fullName>
    </submittedName>
</protein>
<evidence type="ECO:0000256" key="1">
    <source>
        <dbReference type="SAM" id="Phobius"/>
    </source>
</evidence>
<feature type="transmembrane region" description="Helical" evidence="1">
    <location>
        <begin position="107"/>
        <end position="124"/>
    </location>
</feature>
<gene>
    <name evidence="2" type="ORF">HMPREF0682_0098</name>
</gene>
<keyword evidence="1" id="KW-0472">Membrane</keyword>
<name>U2PYD6_9ACTN</name>
<organism evidence="2 3">
    <name type="scientific">Propionibacterium acidifaciens F0233</name>
    <dbReference type="NCBI Taxonomy" id="553198"/>
    <lineage>
        <taxon>Bacteria</taxon>
        <taxon>Bacillati</taxon>
        <taxon>Actinomycetota</taxon>
        <taxon>Actinomycetes</taxon>
        <taxon>Propionibacteriales</taxon>
        <taxon>Propionibacteriaceae</taxon>
        <taxon>Propionibacterium</taxon>
    </lineage>
</organism>
<keyword evidence="3" id="KW-1185">Reference proteome</keyword>
<feature type="transmembrane region" description="Helical" evidence="1">
    <location>
        <begin position="136"/>
        <end position="155"/>
    </location>
</feature>